<evidence type="ECO:0008006" key="4">
    <source>
        <dbReference type="Google" id="ProtNLM"/>
    </source>
</evidence>
<gene>
    <name evidence="2" type="ORF">IMCC3317_19350</name>
</gene>
<keyword evidence="3" id="KW-1185">Reference proteome</keyword>
<dbReference type="Proteomes" id="UP000464657">
    <property type="component" value="Chromosome"/>
</dbReference>
<feature type="signal peptide" evidence="1">
    <location>
        <begin position="1"/>
        <end position="25"/>
    </location>
</feature>
<dbReference type="OrthoDB" id="1493875at2"/>
<keyword evidence="1" id="KW-0732">Signal</keyword>
<name>A0A7L4ZIV9_9FLAO</name>
<evidence type="ECO:0000256" key="1">
    <source>
        <dbReference type="SAM" id="SignalP"/>
    </source>
</evidence>
<dbReference type="InterPro" id="IPR058060">
    <property type="entry name" value="HYC_CC_PP"/>
</dbReference>
<dbReference type="KEGG" id="kan:IMCC3317_19350"/>
<dbReference type="InterPro" id="IPR058512">
    <property type="entry name" value="DUF8199"/>
</dbReference>
<dbReference type="RefSeq" id="WP_160129265.1">
    <property type="nucleotide sequence ID" value="NZ_CP019288.1"/>
</dbReference>
<dbReference type="NCBIfam" id="NF047658">
    <property type="entry name" value="HYC_CC_PP"/>
    <property type="match status" value="1"/>
</dbReference>
<dbReference type="EMBL" id="CP019288">
    <property type="protein sequence ID" value="QHI36572.1"/>
    <property type="molecule type" value="Genomic_DNA"/>
</dbReference>
<accession>A0A7L4ZIV9</accession>
<sequence>MEKTFYKISSFSMALLVLLSTLSFTVESHYCGDVLVDSSLFGHAETCGMEVQQKLSSSECSITKKDCCSDEQFTVDGQDNLKTSFDKLEKEQQIFVTTFLYSYINLFEGLQTKNPSFRDYSPPPLVRDIQVLDQTFLI</sequence>
<organism evidence="2 3">
    <name type="scientific">Kordia antarctica</name>
    <dbReference type="NCBI Taxonomy" id="1218801"/>
    <lineage>
        <taxon>Bacteria</taxon>
        <taxon>Pseudomonadati</taxon>
        <taxon>Bacteroidota</taxon>
        <taxon>Flavobacteriia</taxon>
        <taxon>Flavobacteriales</taxon>
        <taxon>Flavobacteriaceae</taxon>
        <taxon>Kordia</taxon>
    </lineage>
</organism>
<protein>
    <recommendedName>
        <fullName evidence="4">Secreted protein</fullName>
    </recommendedName>
</protein>
<proteinExistence type="predicted"/>
<reference evidence="2 3" key="1">
    <citation type="journal article" date="2013" name="Int. J. Syst. Evol. Microbiol.">
        <title>Kordia antarctica sp. nov., isolated from Antarctic seawater.</title>
        <authorList>
            <person name="Baek K."/>
            <person name="Choi A."/>
            <person name="Kang I."/>
            <person name="Lee K."/>
            <person name="Cho J.C."/>
        </authorList>
    </citation>
    <scope>NUCLEOTIDE SEQUENCE [LARGE SCALE GENOMIC DNA]</scope>
    <source>
        <strain evidence="2 3">IMCC3317</strain>
    </source>
</reference>
<evidence type="ECO:0000313" key="3">
    <source>
        <dbReference type="Proteomes" id="UP000464657"/>
    </source>
</evidence>
<dbReference type="AlphaFoldDB" id="A0A7L4ZIV9"/>
<dbReference type="Pfam" id="PF26622">
    <property type="entry name" value="DUF8199"/>
    <property type="match status" value="1"/>
</dbReference>
<feature type="chain" id="PRO_5029531216" description="Secreted protein" evidence="1">
    <location>
        <begin position="26"/>
        <end position="138"/>
    </location>
</feature>
<evidence type="ECO:0000313" key="2">
    <source>
        <dbReference type="EMBL" id="QHI36572.1"/>
    </source>
</evidence>